<gene>
    <name evidence="1" type="ORF">NCTC10754_01560</name>
</gene>
<sequence length="39" mass="4565">MTDRFRPILLKKSASVSTAEKYASEIEIRVLRKRCRAQI</sequence>
<proteinExistence type="predicted"/>
<dbReference type="AlphaFoldDB" id="A0A449IHQ1"/>
<evidence type="ECO:0000313" key="2">
    <source>
        <dbReference type="Proteomes" id="UP000330809"/>
    </source>
</evidence>
<dbReference type="Proteomes" id="UP000330809">
    <property type="component" value="Unassembled WGS sequence"/>
</dbReference>
<accession>A0A449IHQ1</accession>
<protein>
    <submittedName>
        <fullName evidence="1">Uncharacterized protein</fullName>
    </submittedName>
</protein>
<name>A0A449IHQ1_PSEFR</name>
<evidence type="ECO:0000313" key="1">
    <source>
        <dbReference type="EMBL" id="VFB18991.1"/>
    </source>
</evidence>
<organism evidence="1 2">
    <name type="scientific">Pseudomonas fragi</name>
    <dbReference type="NCBI Taxonomy" id="296"/>
    <lineage>
        <taxon>Bacteria</taxon>
        <taxon>Pseudomonadati</taxon>
        <taxon>Pseudomonadota</taxon>
        <taxon>Gammaproteobacteria</taxon>
        <taxon>Pseudomonadales</taxon>
        <taxon>Pseudomonadaceae</taxon>
        <taxon>Pseudomonas</taxon>
    </lineage>
</organism>
<dbReference type="EMBL" id="CAACYJ010000026">
    <property type="protein sequence ID" value="VFB18991.1"/>
    <property type="molecule type" value="Genomic_DNA"/>
</dbReference>
<reference evidence="1 2" key="1">
    <citation type="submission" date="2019-02" db="EMBL/GenBank/DDBJ databases">
        <authorList>
            <consortium name="Pathogen Informatics"/>
        </authorList>
    </citation>
    <scope>NUCLEOTIDE SEQUENCE [LARGE SCALE GENOMIC DNA]</scope>
    <source>
        <strain evidence="1 2">3012STDY7103891</strain>
    </source>
</reference>